<dbReference type="PANTHER" id="PTHR22617">
    <property type="entry name" value="CHEMOTAXIS SENSOR HISTIDINE KINASE-RELATED"/>
    <property type="match status" value="1"/>
</dbReference>
<sequence length="501" mass="52453">MRVMVFDVGQRPYALPIEVVGQVVNPGVVTPVPFVPDWLEGVGAVDGRIVPQIRLSVRLGLEALGSTDPGAGQRLLVTAQGGLLLLAVDRVRRMVDVPSRDLVPVGSPGPAPEKHEEQENAREEVRFEEGGEEQRERTPPLLSKAVKGQFRLRDESVLLLDADVLGLDALEGVGRGAPGGAGFGGGGLHVAAAPARRASAPAASFGVLVVNVAGESYAFPIERVREVAPVGTLTPLPGAPPEVAGLAVLRAQPRLVLSLAALLGLSDPRPDSVLVAIEHNDVSLLFACPELVGLRRFSEDRRERTQADVLEAYLTDAQGKVTCLLSLERLLGPGRARMIRRFLPDTAPPVEAGGDLGPGKAPPPRRRVLLLKAGRETCALDIARIERIVPWVAPSGLPDALGDQVGVTAVGGRILPVADLPQLVEGEALDGPRSVYVVVQVNPARGETWALATSAVSRLVDLPAGTVRDEGGSGVVRGVGQVDGTLISLLDVGALRGSPPS</sequence>
<dbReference type="RefSeq" id="WP_147161972.1">
    <property type="nucleotide sequence ID" value="NZ_BJZO01000001.1"/>
</dbReference>
<evidence type="ECO:0000256" key="1">
    <source>
        <dbReference type="SAM" id="MobiDB-lite"/>
    </source>
</evidence>
<accession>A0A512H358</accession>
<gene>
    <name evidence="3" type="ORF">ROR02_00300</name>
</gene>
<organism evidence="3 4">
    <name type="scientific">Pararhodospirillum oryzae</name>
    <dbReference type="NCBI Taxonomy" id="478448"/>
    <lineage>
        <taxon>Bacteria</taxon>
        <taxon>Pseudomonadati</taxon>
        <taxon>Pseudomonadota</taxon>
        <taxon>Alphaproteobacteria</taxon>
        <taxon>Rhodospirillales</taxon>
        <taxon>Rhodospirillaceae</taxon>
        <taxon>Pararhodospirillum</taxon>
    </lineage>
</organism>
<keyword evidence="4" id="KW-1185">Reference proteome</keyword>
<dbReference type="SUPFAM" id="SSF50341">
    <property type="entry name" value="CheW-like"/>
    <property type="match status" value="3"/>
</dbReference>
<dbReference type="PROSITE" id="PS50851">
    <property type="entry name" value="CHEW"/>
    <property type="match status" value="3"/>
</dbReference>
<evidence type="ECO:0000313" key="3">
    <source>
        <dbReference type="EMBL" id="GEO79899.1"/>
    </source>
</evidence>
<dbReference type="OrthoDB" id="7999312at2"/>
<dbReference type="InterPro" id="IPR036061">
    <property type="entry name" value="CheW-like_dom_sf"/>
</dbReference>
<feature type="compositionally biased region" description="Basic and acidic residues" evidence="1">
    <location>
        <begin position="112"/>
        <end position="138"/>
    </location>
</feature>
<dbReference type="GO" id="GO:0007165">
    <property type="term" value="P:signal transduction"/>
    <property type="evidence" value="ECO:0007669"/>
    <property type="project" value="InterPro"/>
</dbReference>
<reference evidence="3 4" key="1">
    <citation type="submission" date="2019-07" db="EMBL/GenBank/DDBJ databases">
        <title>Whole genome shotgun sequence of Rhodospirillum oryzae NBRC 107573.</title>
        <authorList>
            <person name="Hosoyama A."/>
            <person name="Uohara A."/>
            <person name="Ohji S."/>
            <person name="Ichikawa N."/>
        </authorList>
    </citation>
    <scope>NUCLEOTIDE SEQUENCE [LARGE SCALE GENOMIC DNA]</scope>
    <source>
        <strain evidence="3 4">NBRC 107573</strain>
    </source>
</reference>
<dbReference type="EMBL" id="BJZO01000001">
    <property type="protein sequence ID" value="GEO79899.1"/>
    <property type="molecule type" value="Genomic_DNA"/>
</dbReference>
<dbReference type="InterPro" id="IPR002545">
    <property type="entry name" value="CheW-lke_dom"/>
</dbReference>
<protein>
    <recommendedName>
        <fullName evidence="2">CheW-like domain-containing protein</fullName>
    </recommendedName>
</protein>
<dbReference type="Proteomes" id="UP000321567">
    <property type="component" value="Unassembled WGS sequence"/>
</dbReference>
<dbReference type="AlphaFoldDB" id="A0A512H358"/>
<dbReference type="Gene3D" id="2.30.30.40">
    <property type="entry name" value="SH3 Domains"/>
    <property type="match status" value="2"/>
</dbReference>
<dbReference type="GO" id="GO:0006935">
    <property type="term" value="P:chemotaxis"/>
    <property type="evidence" value="ECO:0007669"/>
    <property type="project" value="InterPro"/>
</dbReference>
<dbReference type="Pfam" id="PF01584">
    <property type="entry name" value="CheW"/>
    <property type="match status" value="3"/>
</dbReference>
<feature type="region of interest" description="Disordered" evidence="1">
    <location>
        <begin position="101"/>
        <end position="139"/>
    </location>
</feature>
<evidence type="ECO:0000259" key="2">
    <source>
        <dbReference type="PROSITE" id="PS50851"/>
    </source>
</evidence>
<dbReference type="Gene3D" id="2.40.50.180">
    <property type="entry name" value="CheA-289, Domain 4"/>
    <property type="match status" value="3"/>
</dbReference>
<dbReference type="PANTHER" id="PTHR22617:SF23">
    <property type="entry name" value="CHEMOTAXIS PROTEIN CHEW"/>
    <property type="match status" value="1"/>
</dbReference>
<dbReference type="InterPro" id="IPR039315">
    <property type="entry name" value="CheW"/>
</dbReference>
<comment type="caution">
    <text evidence="3">The sequence shown here is derived from an EMBL/GenBank/DDBJ whole genome shotgun (WGS) entry which is preliminary data.</text>
</comment>
<dbReference type="SMART" id="SM00260">
    <property type="entry name" value="CheW"/>
    <property type="match status" value="2"/>
</dbReference>
<feature type="domain" description="CheW-like" evidence="2">
    <location>
        <begin position="204"/>
        <end position="336"/>
    </location>
</feature>
<dbReference type="GO" id="GO:0005829">
    <property type="term" value="C:cytosol"/>
    <property type="evidence" value="ECO:0007669"/>
    <property type="project" value="TreeGrafter"/>
</dbReference>
<name>A0A512H358_9PROT</name>
<evidence type="ECO:0000313" key="4">
    <source>
        <dbReference type="Proteomes" id="UP000321567"/>
    </source>
</evidence>
<feature type="domain" description="CheW-like" evidence="2">
    <location>
        <begin position="365"/>
        <end position="501"/>
    </location>
</feature>
<proteinExistence type="predicted"/>
<feature type="domain" description="CheW-like" evidence="2">
    <location>
        <begin position="1"/>
        <end position="171"/>
    </location>
</feature>